<evidence type="ECO:0000313" key="2">
    <source>
        <dbReference type="EMBL" id="KKS03943.1"/>
    </source>
</evidence>
<evidence type="ECO:0000313" key="3">
    <source>
        <dbReference type="Proteomes" id="UP000034493"/>
    </source>
</evidence>
<reference evidence="2 3" key="1">
    <citation type="journal article" date="2015" name="Nature">
        <title>rRNA introns, odd ribosomes, and small enigmatic genomes across a large radiation of phyla.</title>
        <authorList>
            <person name="Brown C.T."/>
            <person name="Hug L.A."/>
            <person name="Thomas B.C."/>
            <person name="Sharon I."/>
            <person name="Castelle C.J."/>
            <person name="Singh A."/>
            <person name="Wilkins M.J."/>
            <person name="Williams K.H."/>
            <person name="Banfield J.F."/>
        </authorList>
    </citation>
    <scope>NUCLEOTIDE SEQUENCE [LARGE SCALE GENOMIC DNA]</scope>
</reference>
<sequence length="340" mass="36691">MSAKSFGLDIGRSFIKAVQVEAKNNKKVLMAAVSKQTPSGGIQSESPVDLGKVSDAIKACVDEAKISTDKCVVSLIESQVVARLIQLPTLTDKELAAAINWEAEQYIPLPIKDVFLQYKVVSRPQESSTSGKMDVLLIASPKRVIQKYLNVVRNANLRPEILETESIALVRALTKSEDPATIVVSLGALSSELIIAYGGNVLFTRSIATGGVTLTRAVMAEFNLPQAQAEEYKQTYGILEDKLSGKVAAVLKPILDILISEILKAVEFAHSHVENSQISRIVICGGGAYLPGLPEFLAERTSFEVSLGDAWTDFVKEGLILKLPGQGSFYCVATGLALRR</sequence>
<organism evidence="2 3">
    <name type="scientific">Candidatus Curtissbacteria bacterium GW2011_GWA2_41_24</name>
    <dbReference type="NCBI Taxonomy" id="1618411"/>
    <lineage>
        <taxon>Bacteria</taxon>
        <taxon>Candidatus Curtissiibacteriota</taxon>
    </lineage>
</organism>
<dbReference type="PANTHER" id="PTHR32432">
    <property type="entry name" value="CELL DIVISION PROTEIN FTSA-RELATED"/>
    <property type="match status" value="1"/>
</dbReference>
<dbReference type="AlphaFoldDB" id="A0A0G0YTZ8"/>
<dbReference type="CDD" id="cd24049">
    <property type="entry name" value="ASKHA_NBD_PilM"/>
    <property type="match status" value="1"/>
</dbReference>
<protein>
    <submittedName>
        <fullName evidence="2">Type IV pilus assembly protein PilM</fullName>
    </submittedName>
</protein>
<dbReference type="InterPro" id="IPR005883">
    <property type="entry name" value="PilM"/>
</dbReference>
<feature type="domain" description="SHS2" evidence="1">
    <location>
        <begin position="5"/>
        <end position="173"/>
    </location>
</feature>
<dbReference type="InterPro" id="IPR050696">
    <property type="entry name" value="FtsA/MreB"/>
</dbReference>
<dbReference type="SUPFAM" id="SSF53067">
    <property type="entry name" value="Actin-like ATPase domain"/>
    <property type="match status" value="1"/>
</dbReference>
<dbReference type="Gene3D" id="3.30.420.40">
    <property type="match status" value="2"/>
</dbReference>
<dbReference type="InterPro" id="IPR043129">
    <property type="entry name" value="ATPase_NBD"/>
</dbReference>
<dbReference type="InterPro" id="IPR003494">
    <property type="entry name" value="SHS2_FtsA"/>
</dbReference>
<dbReference type="EMBL" id="LCBC01000012">
    <property type="protein sequence ID" value="KKS03943.1"/>
    <property type="molecule type" value="Genomic_DNA"/>
</dbReference>
<dbReference type="Pfam" id="PF11104">
    <property type="entry name" value="PilM_2"/>
    <property type="match status" value="1"/>
</dbReference>
<dbReference type="PANTHER" id="PTHR32432:SF3">
    <property type="entry name" value="ETHANOLAMINE UTILIZATION PROTEIN EUTJ"/>
    <property type="match status" value="1"/>
</dbReference>
<name>A0A0G0YTZ8_9BACT</name>
<gene>
    <name evidence="2" type="ORF">UU56_C0012G0017</name>
</gene>
<comment type="caution">
    <text evidence="2">The sequence shown here is derived from an EMBL/GenBank/DDBJ whole genome shotgun (WGS) entry which is preliminary data.</text>
</comment>
<dbReference type="NCBIfam" id="TIGR01175">
    <property type="entry name" value="pilM"/>
    <property type="match status" value="1"/>
</dbReference>
<dbReference type="Proteomes" id="UP000034493">
    <property type="component" value="Unassembled WGS sequence"/>
</dbReference>
<dbReference type="PIRSF" id="PIRSF019169">
    <property type="entry name" value="PilM"/>
    <property type="match status" value="1"/>
</dbReference>
<evidence type="ECO:0000259" key="1">
    <source>
        <dbReference type="SMART" id="SM00842"/>
    </source>
</evidence>
<dbReference type="SMART" id="SM00842">
    <property type="entry name" value="FtsA"/>
    <property type="match status" value="1"/>
</dbReference>
<proteinExistence type="predicted"/>
<dbReference type="Gene3D" id="3.30.1490.300">
    <property type="match status" value="1"/>
</dbReference>
<accession>A0A0G0YTZ8</accession>
<dbReference type="GO" id="GO:0051301">
    <property type="term" value="P:cell division"/>
    <property type="evidence" value="ECO:0007669"/>
    <property type="project" value="InterPro"/>
</dbReference>